<dbReference type="InterPro" id="IPR006448">
    <property type="entry name" value="Phage_term_ssu_P27"/>
</dbReference>
<comment type="caution">
    <text evidence="1">The sequence shown here is derived from an EMBL/GenBank/DDBJ whole genome shotgun (WGS) entry which is preliminary data.</text>
</comment>
<evidence type="ECO:0000313" key="1">
    <source>
        <dbReference type="EMBL" id="EMZ28832.1"/>
    </source>
</evidence>
<gene>
    <name evidence="1" type="ORF">C823_01859</name>
</gene>
<keyword evidence="2" id="KW-1185">Reference proteome</keyword>
<evidence type="ECO:0000313" key="2">
    <source>
        <dbReference type="Proteomes" id="UP000012589"/>
    </source>
</evidence>
<dbReference type="STRING" id="1235802.C823_01859"/>
<dbReference type="EMBL" id="AQFT01000057">
    <property type="protein sequence ID" value="EMZ28832.1"/>
    <property type="molecule type" value="Genomic_DNA"/>
</dbReference>
<dbReference type="Pfam" id="PF05119">
    <property type="entry name" value="Terminase_4"/>
    <property type="match status" value="1"/>
</dbReference>
<dbReference type="eggNOG" id="COG3747">
    <property type="taxonomic scope" value="Bacteria"/>
</dbReference>
<dbReference type="PATRIC" id="fig|1235802.3.peg.1969"/>
<reference evidence="1 2" key="1">
    <citation type="journal article" date="2014" name="Genome Announc.">
        <title>Draft genome sequences of the altered schaedler flora, a defined bacterial community from gnotobiotic mice.</title>
        <authorList>
            <person name="Wannemuehler M.J."/>
            <person name="Overstreet A.M."/>
            <person name="Ward D.V."/>
            <person name="Phillips G.J."/>
        </authorList>
    </citation>
    <scope>NUCLEOTIDE SEQUENCE [LARGE SCALE GENOMIC DNA]</scope>
    <source>
        <strain evidence="1 2">ASF492</strain>
    </source>
</reference>
<proteinExistence type="predicted"/>
<name>N2AHE9_9FIRM</name>
<dbReference type="HOGENOM" id="CLU_055819_1_0_9"/>
<dbReference type="Proteomes" id="UP000012589">
    <property type="component" value="Unassembled WGS sequence"/>
</dbReference>
<dbReference type="AlphaFoldDB" id="N2AHE9"/>
<dbReference type="NCBIfam" id="TIGR01558">
    <property type="entry name" value="sm_term_P27"/>
    <property type="match status" value="1"/>
</dbReference>
<sequence>MKVKTTAENRKDVVKAIEEILNVKAKYQGPPSFGYKVGEYTVDRDGNVEHESEEAALTMQKELVARGLAEGEADRLNIGIPIEGFTAEGIKNLIYMIHSKQCLLEKAVGKEVFRISDKLVERLDAEENIPLEKVIQIAEEESIEGLAFEDDRICFCGFPLNEDEARAYAELAACMAKTAKEAKRVSPKATIEENEKYYMRVWLVRIGLGGKDGKDTRKVFLSRLKGHTAFRIEEDKEKWKERNSKKSTESAEYCQAYARWKEAEEFITQHGTIVKTPSGYWQQVPQVSIAQTYLKIMNKFCEQFGLTPSARSRIVADTAEDKESDAMELLLIKGGGR</sequence>
<protein>
    <submittedName>
        <fullName evidence="1">Uncharacterized protein</fullName>
    </submittedName>
</protein>
<organism evidence="1 2">
    <name type="scientific">Eubacterium plexicaudatum ASF492</name>
    <dbReference type="NCBI Taxonomy" id="1235802"/>
    <lineage>
        <taxon>Bacteria</taxon>
        <taxon>Bacillati</taxon>
        <taxon>Bacillota</taxon>
        <taxon>Clostridia</taxon>
        <taxon>Eubacteriales</taxon>
        <taxon>Eubacteriaceae</taxon>
        <taxon>Eubacterium</taxon>
    </lineage>
</organism>
<dbReference type="OrthoDB" id="9775356at2"/>
<accession>N2AHE9</accession>